<dbReference type="InterPro" id="IPR052991">
    <property type="entry name" value="Non-func_TypeII_TA_Antitoxin"/>
</dbReference>
<reference evidence="2 3" key="1">
    <citation type="journal article" date="2021" name="Genome Biol. Evol.">
        <title>Complete Genome Sequencing of a Novel Gloeobacter Species from a Waterfall Cave in Mexico.</title>
        <authorList>
            <person name="Saw J.H."/>
            <person name="Cardona T."/>
            <person name="Montejano G."/>
        </authorList>
    </citation>
    <scope>NUCLEOTIDE SEQUENCE [LARGE SCALE GENOMIC DNA]</scope>
    <source>
        <strain evidence="2">MG652769</strain>
    </source>
</reference>
<dbReference type="PANTHER" id="PTHR40688:SF2">
    <property type="entry name" value="RIBBON-HELIX-HELIX PROTEIN COPG DOMAIN-CONTAINING PROTEIN"/>
    <property type="match status" value="1"/>
</dbReference>
<keyword evidence="3" id="KW-1185">Reference proteome</keyword>
<evidence type="ECO:0000259" key="1">
    <source>
        <dbReference type="Pfam" id="PF01402"/>
    </source>
</evidence>
<dbReference type="Pfam" id="PF01402">
    <property type="entry name" value="RHH_1"/>
    <property type="match status" value="1"/>
</dbReference>
<sequence>MEAAMGKPKVTVSIRMTEEQRAALDEIAARYDKDRSALVGEAIDNYIAEQRYYLKQIDAALVSAAKGEFVPEEQMKNFWESWHAEAAECDQLAKQLRERHPIQKEIE</sequence>
<dbReference type="PANTHER" id="PTHR40688">
    <property type="match status" value="1"/>
</dbReference>
<dbReference type="InterPro" id="IPR010985">
    <property type="entry name" value="Ribbon_hlx_hlx"/>
</dbReference>
<name>A0ABY3PL91_9CYAN</name>
<dbReference type="RefSeq" id="WP_230841511.1">
    <property type="nucleotide sequence ID" value="NZ_CP063845.1"/>
</dbReference>
<evidence type="ECO:0000313" key="3">
    <source>
        <dbReference type="Proteomes" id="UP001054846"/>
    </source>
</evidence>
<dbReference type="Proteomes" id="UP001054846">
    <property type="component" value="Chromosome"/>
</dbReference>
<dbReference type="EMBL" id="CP063845">
    <property type="protein sequence ID" value="UFP94456.1"/>
    <property type="molecule type" value="Genomic_DNA"/>
</dbReference>
<dbReference type="SUPFAM" id="SSF47598">
    <property type="entry name" value="Ribbon-helix-helix"/>
    <property type="match status" value="1"/>
</dbReference>
<accession>A0ABY3PL91</accession>
<feature type="domain" description="Ribbon-helix-helix protein CopG" evidence="1">
    <location>
        <begin position="11"/>
        <end position="49"/>
    </location>
</feature>
<gene>
    <name evidence="2" type="ORF">ISF26_22385</name>
</gene>
<dbReference type="InterPro" id="IPR002145">
    <property type="entry name" value="CopG"/>
</dbReference>
<evidence type="ECO:0000313" key="2">
    <source>
        <dbReference type="EMBL" id="UFP94456.1"/>
    </source>
</evidence>
<organism evidence="2 3">
    <name type="scientific">Gloeobacter morelensis MG652769</name>
    <dbReference type="NCBI Taxonomy" id="2781736"/>
    <lineage>
        <taxon>Bacteria</taxon>
        <taxon>Bacillati</taxon>
        <taxon>Cyanobacteriota</taxon>
        <taxon>Cyanophyceae</taxon>
        <taxon>Gloeobacterales</taxon>
        <taxon>Gloeobacteraceae</taxon>
        <taxon>Gloeobacter</taxon>
        <taxon>Gloeobacter morelensis</taxon>
    </lineage>
</organism>
<protein>
    <submittedName>
        <fullName evidence="2">Ribbon-helix-helix protein, CopG family</fullName>
    </submittedName>
</protein>
<proteinExistence type="predicted"/>